<accession>A0A183FMP5</accession>
<sequence length="277" mass="31672">KPSEGEAAKPSKTAIFRINRKPDGFIRSGDAPVTRYFHTDFFRHSRCPFQECEDTFQSFSCDADNQWVAGIAPLLKVNSSMTALQCCTYEPLRISSDRGLATVKPGQIVIGGEVHQYAFDYVSNIEKTMNVNGTVTYYVNMRRFYCPDQRDLMPQGESEDPANRLRSSKLMRFVSVVTIKPATSNSVQDVRRAPVAYQVSYAVLECIQFWRCFEGYMLHASLLIAQFKCEQDPHFTRRILWTNEATFKLNGDVNWHYCSYWTTENVKGSTAQVNVTK</sequence>
<dbReference type="OrthoDB" id="5212at2759"/>
<evidence type="ECO:0000256" key="1">
    <source>
        <dbReference type="ARBA" id="ARBA00022473"/>
    </source>
</evidence>
<evidence type="ECO:0000313" key="2">
    <source>
        <dbReference type="EMBL" id="VDO77392.1"/>
    </source>
</evidence>
<name>A0A183FMP5_HELPZ</name>
<dbReference type="InterPro" id="IPR052140">
    <property type="entry name" value="Dev_Signal_Hedgehog-like"/>
</dbReference>
<evidence type="ECO:0000313" key="4">
    <source>
        <dbReference type="WBParaSite" id="HPBE_0000868801-mRNA-1"/>
    </source>
</evidence>
<accession>A0A3P8BZK0</accession>
<dbReference type="PANTHER" id="PTHR46706">
    <property type="entry name" value="PROTEIN QUA-1-RELATED"/>
    <property type="match status" value="1"/>
</dbReference>
<protein>
    <submittedName>
        <fullName evidence="4">Vanin-like protein 1</fullName>
    </submittedName>
</protein>
<dbReference type="Proteomes" id="UP000050761">
    <property type="component" value="Unassembled WGS sequence"/>
</dbReference>
<keyword evidence="3" id="KW-1185">Reference proteome</keyword>
<reference evidence="2 3" key="1">
    <citation type="submission" date="2018-11" db="EMBL/GenBank/DDBJ databases">
        <authorList>
            <consortium name="Pathogen Informatics"/>
        </authorList>
    </citation>
    <scope>NUCLEOTIDE SEQUENCE [LARGE SCALE GENOMIC DNA]</scope>
</reference>
<reference evidence="4" key="2">
    <citation type="submission" date="2019-09" db="UniProtKB">
        <authorList>
            <consortium name="WormBaseParasite"/>
        </authorList>
    </citation>
    <scope>IDENTIFICATION</scope>
</reference>
<keyword evidence="1" id="KW-0217">Developmental protein</keyword>
<dbReference type="AlphaFoldDB" id="A0A183FMP5"/>
<gene>
    <name evidence="2" type="ORF">HPBE_LOCUS8689</name>
</gene>
<dbReference type="PANTHER" id="PTHR46706:SF12">
    <property type="entry name" value="PROTEIN QUA-1-RELATED"/>
    <property type="match status" value="1"/>
</dbReference>
<dbReference type="EMBL" id="UZAH01026226">
    <property type="protein sequence ID" value="VDO77392.1"/>
    <property type="molecule type" value="Genomic_DNA"/>
</dbReference>
<evidence type="ECO:0000313" key="3">
    <source>
        <dbReference type="Proteomes" id="UP000050761"/>
    </source>
</evidence>
<proteinExistence type="predicted"/>
<organism evidence="3 4">
    <name type="scientific">Heligmosomoides polygyrus</name>
    <name type="common">Parasitic roundworm</name>
    <dbReference type="NCBI Taxonomy" id="6339"/>
    <lineage>
        <taxon>Eukaryota</taxon>
        <taxon>Metazoa</taxon>
        <taxon>Ecdysozoa</taxon>
        <taxon>Nematoda</taxon>
        <taxon>Chromadorea</taxon>
        <taxon>Rhabditida</taxon>
        <taxon>Rhabditina</taxon>
        <taxon>Rhabditomorpha</taxon>
        <taxon>Strongyloidea</taxon>
        <taxon>Heligmosomidae</taxon>
        <taxon>Heligmosomoides</taxon>
    </lineage>
</organism>
<dbReference type="WBParaSite" id="HPBE_0000868801-mRNA-1">
    <property type="protein sequence ID" value="HPBE_0000868801-mRNA-1"/>
    <property type="gene ID" value="HPBE_0000868801"/>
</dbReference>